<dbReference type="Pfam" id="PF13088">
    <property type="entry name" value="BNR_2"/>
    <property type="match status" value="1"/>
</dbReference>
<dbReference type="Proteomes" id="UP000521868">
    <property type="component" value="Unassembled WGS sequence"/>
</dbReference>
<protein>
    <submittedName>
        <fullName evidence="4">Exo-alpha-sialidase</fullName>
    </submittedName>
</protein>
<dbReference type="EMBL" id="VTOX01000004">
    <property type="protein sequence ID" value="NKE66908.1"/>
    <property type="molecule type" value="Genomic_DNA"/>
</dbReference>
<keyword evidence="5" id="KW-1185">Reference proteome</keyword>
<feature type="chain" id="PRO_5031386295" evidence="2">
    <location>
        <begin position="23"/>
        <end position="441"/>
    </location>
</feature>
<evidence type="ECO:0000313" key="4">
    <source>
        <dbReference type="EMBL" id="NKE66908.1"/>
    </source>
</evidence>
<organism evidence="4 5">
    <name type="scientific">Ramlibacter lithotrophicus</name>
    <dbReference type="NCBI Taxonomy" id="2606681"/>
    <lineage>
        <taxon>Bacteria</taxon>
        <taxon>Pseudomonadati</taxon>
        <taxon>Pseudomonadota</taxon>
        <taxon>Betaproteobacteria</taxon>
        <taxon>Burkholderiales</taxon>
        <taxon>Comamonadaceae</taxon>
        <taxon>Ramlibacter</taxon>
    </lineage>
</organism>
<dbReference type="AlphaFoldDB" id="A0A7X6I6Y9"/>
<sequence>MRRALKLVFAALVGGGAPAVDAAPPPLVWQGTTEVAAGRGEQGQWRQNESRYDYVDDPTVAIDGTGGIAVAWVDQARKAVLLQRFSLAGRPQLARPTDVSRQPATFSWLPRLAFAPDAPRQLYAVWQEIVFTPGGSHGGEIFFARSAGGGATFAQPLNLSRSKGGDGKGRINREVWHNGSFDLVAGPGGAIHAAWTEYDGALWHSRSTDAGTTFSPPRRVAADRRLPARAPSLALGADGTPYLAWTVGEDAAADIRLSVSKDHGATFAAPRVVAPSRGYSDAPRLAIDSAGVLHLAYAESADGPFGPSRVRHVRSFDGGRTFEPPRDISVPMPAGAVSASYPSLAADRRGNVVVTWELARATRQQPRGLAVAVSTDGGASFTPPALVRDSADPEGGSNGSRQGLLMKKLALGEQGAVAVVNSSFRAGARSRVWLMRGVLRR</sequence>
<dbReference type="Gene3D" id="2.120.10.10">
    <property type="match status" value="1"/>
</dbReference>
<feature type="signal peptide" evidence="2">
    <location>
        <begin position="1"/>
        <end position="22"/>
    </location>
</feature>
<gene>
    <name evidence="4" type="ORF">RAMLITH_13845</name>
</gene>
<evidence type="ECO:0000313" key="5">
    <source>
        <dbReference type="Proteomes" id="UP000521868"/>
    </source>
</evidence>
<accession>A0A7X6I6Y9</accession>
<dbReference type="InterPro" id="IPR036278">
    <property type="entry name" value="Sialidase_sf"/>
</dbReference>
<name>A0A7X6I6Y9_9BURK</name>
<dbReference type="SUPFAM" id="SSF50939">
    <property type="entry name" value="Sialidases"/>
    <property type="match status" value="1"/>
</dbReference>
<dbReference type="CDD" id="cd15482">
    <property type="entry name" value="Sialidase_non-viral"/>
    <property type="match status" value="1"/>
</dbReference>
<proteinExistence type="predicted"/>
<evidence type="ECO:0000256" key="2">
    <source>
        <dbReference type="SAM" id="SignalP"/>
    </source>
</evidence>
<dbReference type="InterPro" id="IPR011040">
    <property type="entry name" value="Sialidase"/>
</dbReference>
<keyword evidence="2" id="KW-0732">Signal</keyword>
<comment type="caution">
    <text evidence="4">The sequence shown here is derived from an EMBL/GenBank/DDBJ whole genome shotgun (WGS) entry which is preliminary data.</text>
</comment>
<evidence type="ECO:0000256" key="1">
    <source>
        <dbReference type="SAM" id="MobiDB-lite"/>
    </source>
</evidence>
<feature type="domain" description="Sialidase" evidence="3">
    <location>
        <begin position="204"/>
        <end position="391"/>
    </location>
</feature>
<feature type="region of interest" description="Disordered" evidence="1">
    <location>
        <begin position="381"/>
        <end position="401"/>
    </location>
</feature>
<evidence type="ECO:0000259" key="3">
    <source>
        <dbReference type="Pfam" id="PF13088"/>
    </source>
</evidence>
<reference evidence="4 5" key="1">
    <citation type="journal article" date="2020" name="Nature">
        <title>Bacterial chemolithoautotrophy via manganese oxidation.</title>
        <authorList>
            <person name="Yu H."/>
            <person name="Leadbetter J.R."/>
        </authorList>
    </citation>
    <scope>NUCLEOTIDE SEQUENCE [LARGE SCALE GENOMIC DNA]</scope>
    <source>
        <strain evidence="4 5">RBP-1</strain>
    </source>
</reference>
<dbReference type="RefSeq" id="WP_168108023.1">
    <property type="nucleotide sequence ID" value="NZ_VTOX01000004.1"/>
</dbReference>